<dbReference type="EMBL" id="OIVN01001799">
    <property type="protein sequence ID" value="SPC97787.1"/>
    <property type="molecule type" value="Genomic_DNA"/>
</dbReference>
<dbReference type="Gene3D" id="3.40.50.2000">
    <property type="entry name" value="Glycogen Phosphorylase B"/>
    <property type="match status" value="2"/>
</dbReference>
<keyword evidence="2" id="KW-0328">Glycosyltransferase</keyword>
<dbReference type="PANTHER" id="PTHR48047">
    <property type="entry name" value="GLYCOSYLTRANSFERASE"/>
    <property type="match status" value="1"/>
</dbReference>
<accession>A0A2N9G543</accession>
<gene>
    <name evidence="4" type="ORF">FSB_LOCUS25669</name>
</gene>
<keyword evidence="3" id="KW-0808">Transferase</keyword>
<dbReference type="InterPro" id="IPR002213">
    <property type="entry name" value="UDP_glucos_trans"/>
</dbReference>
<evidence type="ECO:0000256" key="1">
    <source>
        <dbReference type="ARBA" id="ARBA00009995"/>
    </source>
</evidence>
<name>A0A2N9G543_FAGSY</name>
<evidence type="ECO:0008006" key="5">
    <source>
        <dbReference type="Google" id="ProtNLM"/>
    </source>
</evidence>
<dbReference type="FunFam" id="3.40.50.2000:FF:000060">
    <property type="entry name" value="Glycosyltransferase"/>
    <property type="match status" value="1"/>
</dbReference>
<dbReference type="Pfam" id="PF00201">
    <property type="entry name" value="UDPGT"/>
    <property type="match status" value="1"/>
</dbReference>
<sequence length="479" mass="52878">MANSQSPVLHVVIFPFMAQGHTIPLLDISRAFANRGLKVTIITTQANAPFISSKTNKHPNISLSIIPFPKVQELPHGCENTADLPSMALWTTFIEATKKMKQSFEDVLRHMIHDGFPPICVISDFFLGWTLESCRCFDIPRIVSHGMGVISMVVCKSPTLQDPSVNDLSLLDPIEISELTNIPFTLNKCDIPEGLLDSDPNDPTLGILLELGEADVNSWGVIVNSFEEIEGDYVAALESFYCNKAKAYCVGPALLFDDQVDAEDHRSYSYIKWLDNQVGSGSVIYVSFGTQTHLSNDQMDEIAFGLEKAGHPFIWVVRSRTWAPPNGWNERVKNKGLVLYDWVEQRSILAHPAIGGFLSHCGWNSVLEGLGMGVPLLTWPMLGISEQALNAKVVVLGLGAGLMVPQRGVGGEKIMNVDRGVICERVKELMGGEKGKKVKERAQAIGKMARHAVEEGESRKKLDELIEQLSNKNMRSKPL</sequence>
<organism evidence="4">
    <name type="scientific">Fagus sylvatica</name>
    <name type="common">Beechnut</name>
    <dbReference type="NCBI Taxonomy" id="28930"/>
    <lineage>
        <taxon>Eukaryota</taxon>
        <taxon>Viridiplantae</taxon>
        <taxon>Streptophyta</taxon>
        <taxon>Embryophyta</taxon>
        <taxon>Tracheophyta</taxon>
        <taxon>Spermatophyta</taxon>
        <taxon>Magnoliopsida</taxon>
        <taxon>eudicotyledons</taxon>
        <taxon>Gunneridae</taxon>
        <taxon>Pentapetalae</taxon>
        <taxon>rosids</taxon>
        <taxon>fabids</taxon>
        <taxon>Fagales</taxon>
        <taxon>Fagaceae</taxon>
        <taxon>Fagus</taxon>
    </lineage>
</organism>
<evidence type="ECO:0000313" key="4">
    <source>
        <dbReference type="EMBL" id="SPC97787.1"/>
    </source>
</evidence>
<dbReference type="CDD" id="cd03784">
    <property type="entry name" value="GT1_Gtf-like"/>
    <property type="match status" value="1"/>
</dbReference>
<dbReference type="SUPFAM" id="SSF53756">
    <property type="entry name" value="UDP-Glycosyltransferase/glycogen phosphorylase"/>
    <property type="match status" value="1"/>
</dbReference>
<dbReference type="GO" id="GO:0035251">
    <property type="term" value="F:UDP-glucosyltransferase activity"/>
    <property type="evidence" value="ECO:0007669"/>
    <property type="project" value="TreeGrafter"/>
</dbReference>
<protein>
    <recommendedName>
        <fullName evidence="5">Glycosyltransferase</fullName>
    </recommendedName>
</protein>
<comment type="similarity">
    <text evidence="1">Belongs to the UDP-glycosyltransferase family.</text>
</comment>
<evidence type="ECO:0000256" key="2">
    <source>
        <dbReference type="ARBA" id="ARBA00022676"/>
    </source>
</evidence>
<proteinExistence type="inferred from homology"/>
<dbReference type="AlphaFoldDB" id="A0A2N9G543"/>
<dbReference type="PANTHER" id="PTHR48047:SF218">
    <property type="entry name" value="GLYCOSYLTRANSFERASE"/>
    <property type="match status" value="1"/>
</dbReference>
<evidence type="ECO:0000256" key="3">
    <source>
        <dbReference type="ARBA" id="ARBA00022679"/>
    </source>
</evidence>
<reference evidence="4" key="1">
    <citation type="submission" date="2018-02" db="EMBL/GenBank/DDBJ databases">
        <authorList>
            <person name="Cohen D.B."/>
            <person name="Kent A.D."/>
        </authorList>
    </citation>
    <scope>NUCLEOTIDE SEQUENCE</scope>
</reference>